<gene>
    <name evidence="1" type="ORF">L195_g044137</name>
</gene>
<protein>
    <submittedName>
        <fullName evidence="1">Uncharacterized protein</fullName>
    </submittedName>
</protein>
<reference evidence="1 2" key="1">
    <citation type="journal article" date="2014" name="Am. J. Bot.">
        <title>Genome assembly and annotation for red clover (Trifolium pratense; Fabaceae).</title>
        <authorList>
            <person name="Istvanek J."/>
            <person name="Jaros M."/>
            <person name="Krenek A."/>
            <person name="Repkova J."/>
        </authorList>
    </citation>
    <scope>NUCLEOTIDE SEQUENCE [LARGE SCALE GENOMIC DNA]</scope>
    <source>
        <strain evidence="2">cv. Tatra</strain>
        <tissue evidence="1">Young leaves</tissue>
    </source>
</reference>
<dbReference type="EMBL" id="ASHM01055426">
    <property type="protein sequence ID" value="PNX88037.1"/>
    <property type="molecule type" value="Genomic_DNA"/>
</dbReference>
<name>A0A2K3MB77_TRIPR</name>
<evidence type="ECO:0000313" key="1">
    <source>
        <dbReference type="EMBL" id="PNX88037.1"/>
    </source>
</evidence>
<evidence type="ECO:0000313" key="2">
    <source>
        <dbReference type="Proteomes" id="UP000236291"/>
    </source>
</evidence>
<reference evidence="1 2" key="2">
    <citation type="journal article" date="2017" name="Front. Plant Sci.">
        <title>Gene Classification and Mining of Molecular Markers Useful in Red Clover (Trifolium pratense) Breeding.</title>
        <authorList>
            <person name="Istvanek J."/>
            <person name="Dluhosova J."/>
            <person name="Dluhos P."/>
            <person name="Patkova L."/>
            <person name="Nedelnik J."/>
            <person name="Repkova J."/>
        </authorList>
    </citation>
    <scope>NUCLEOTIDE SEQUENCE [LARGE SCALE GENOMIC DNA]</scope>
    <source>
        <strain evidence="2">cv. Tatra</strain>
        <tissue evidence="1">Young leaves</tissue>
    </source>
</reference>
<comment type="caution">
    <text evidence="1">The sequence shown here is derived from an EMBL/GenBank/DDBJ whole genome shotgun (WGS) entry which is preliminary data.</text>
</comment>
<dbReference type="AlphaFoldDB" id="A0A2K3MB77"/>
<dbReference type="Proteomes" id="UP000236291">
    <property type="component" value="Unassembled WGS sequence"/>
</dbReference>
<accession>A0A2K3MB77</accession>
<sequence>MVRWSLILNSGSKKSNPAQENRTSIYNSRTCAMRRPLRPGAKRQLQLRCGAAPFLGSFSRCSSCAMRSSSAPWRSLQCCFPSTRVNNAPCAANWRRGAAYSLKGLPLSSQMRHAQPCGAMAQTSGEMSLKKRQHCAMRSLLRPGAV</sequence>
<proteinExistence type="predicted"/>
<organism evidence="1 2">
    <name type="scientific">Trifolium pratense</name>
    <name type="common">Red clover</name>
    <dbReference type="NCBI Taxonomy" id="57577"/>
    <lineage>
        <taxon>Eukaryota</taxon>
        <taxon>Viridiplantae</taxon>
        <taxon>Streptophyta</taxon>
        <taxon>Embryophyta</taxon>
        <taxon>Tracheophyta</taxon>
        <taxon>Spermatophyta</taxon>
        <taxon>Magnoliopsida</taxon>
        <taxon>eudicotyledons</taxon>
        <taxon>Gunneridae</taxon>
        <taxon>Pentapetalae</taxon>
        <taxon>rosids</taxon>
        <taxon>fabids</taxon>
        <taxon>Fabales</taxon>
        <taxon>Fabaceae</taxon>
        <taxon>Papilionoideae</taxon>
        <taxon>50 kb inversion clade</taxon>
        <taxon>NPAAA clade</taxon>
        <taxon>Hologalegina</taxon>
        <taxon>IRL clade</taxon>
        <taxon>Trifolieae</taxon>
        <taxon>Trifolium</taxon>
    </lineage>
</organism>